<name>A0A2R5H019_9STRA</name>
<dbReference type="SMART" id="SM00534">
    <property type="entry name" value="MUTSac"/>
    <property type="match status" value="1"/>
</dbReference>
<feature type="region of interest" description="Disordered" evidence="10">
    <location>
        <begin position="1"/>
        <end position="141"/>
    </location>
</feature>
<dbReference type="Gene3D" id="3.40.50.300">
    <property type="entry name" value="P-loop containing nucleotide triphosphate hydrolases"/>
    <property type="match status" value="1"/>
</dbReference>
<dbReference type="PANTHER" id="PTHR11361:SF122">
    <property type="entry name" value="DNA MISMATCH REPAIR PROTEIN MSH3"/>
    <property type="match status" value="1"/>
</dbReference>
<evidence type="ECO:0000256" key="9">
    <source>
        <dbReference type="PIRNR" id="PIRNR037677"/>
    </source>
</evidence>
<dbReference type="GO" id="GO:0030983">
    <property type="term" value="F:mismatched DNA binding"/>
    <property type="evidence" value="ECO:0007669"/>
    <property type="project" value="UniProtKB-UniRule"/>
</dbReference>
<dbReference type="InterPro" id="IPR036187">
    <property type="entry name" value="DNA_mismatch_repair_MutS_sf"/>
</dbReference>
<comment type="caution">
    <text evidence="12">The sequence shown here is derived from an EMBL/GenBank/DDBJ whole genome shotgun (WGS) entry which is preliminary data.</text>
</comment>
<dbReference type="GO" id="GO:0005634">
    <property type="term" value="C:nucleus"/>
    <property type="evidence" value="ECO:0007669"/>
    <property type="project" value="UniProtKB-SubCell"/>
</dbReference>
<dbReference type="PANTHER" id="PTHR11361">
    <property type="entry name" value="DNA MISMATCH REPAIR PROTEIN MUTS FAMILY MEMBER"/>
    <property type="match status" value="1"/>
</dbReference>
<reference evidence="12 13" key="1">
    <citation type="submission" date="2017-12" db="EMBL/GenBank/DDBJ databases">
        <title>Sequencing, de novo assembly and annotation of complete genome of a new Thraustochytrid species, strain FCC1311.</title>
        <authorList>
            <person name="Sedici K."/>
            <person name="Godart F."/>
            <person name="Aiese Cigliano R."/>
            <person name="Sanseverino W."/>
            <person name="Barakat M."/>
            <person name="Ortet P."/>
            <person name="Marechal E."/>
            <person name="Cagnac O."/>
            <person name="Amato A."/>
        </authorList>
    </citation>
    <scope>NUCLEOTIDE SEQUENCE [LARGE SCALE GENOMIC DNA]</scope>
</reference>
<dbReference type="Pfam" id="PF00488">
    <property type="entry name" value="MutS_V"/>
    <property type="match status" value="1"/>
</dbReference>
<keyword evidence="7 9" id="KW-0234">DNA repair</keyword>
<evidence type="ECO:0000256" key="2">
    <source>
        <dbReference type="ARBA" id="ARBA00007094"/>
    </source>
</evidence>
<dbReference type="GO" id="GO:0005524">
    <property type="term" value="F:ATP binding"/>
    <property type="evidence" value="ECO:0007669"/>
    <property type="project" value="UniProtKB-UniRule"/>
</dbReference>
<keyword evidence="3 9" id="KW-0547">Nucleotide-binding</keyword>
<dbReference type="Gene3D" id="3.40.1170.10">
    <property type="entry name" value="DNA repair protein MutS, domain I"/>
    <property type="match status" value="1"/>
</dbReference>
<dbReference type="InterPro" id="IPR017261">
    <property type="entry name" value="DNA_mismatch_repair_MutS/MSH"/>
</dbReference>
<dbReference type="SUPFAM" id="SSF52540">
    <property type="entry name" value="P-loop containing nucleoside triphosphate hydrolases"/>
    <property type="match status" value="1"/>
</dbReference>
<dbReference type="SUPFAM" id="SSF55271">
    <property type="entry name" value="DNA repair protein MutS, domain I"/>
    <property type="match status" value="1"/>
</dbReference>
<gene>
    <name evidence="12" type="ORF">FCC1311_103042</name>
</gene>
<dbReference type="PIRSF" id="PIRSF037677">
    <property type="entry name" value="DNA_mis_repair_Msh6"/>
    <property type="match status" value="1"/>
</dbReference>
<dbReference type="Pfam" id="PF01624">
    <property type="entry name" value="MutS_I"/>
    <property type="match status" value="1"/>
</dbReference>
<protein>
    <recommendedName>
        <fullName evidence="9">DNA mismatch repair protein</fullName>
    </recommendedName>
</protein>
<dbReference type="InterPro" id="IPR007861">
    <property type="entry name" value="DNA_mismatch_repair_MutS_clamp"/>
</dbReference>
<feature type="domain" description="DNA mismatch repair proteins mutS family" evidence="11">
    <location>
        <begin position="1011"/>
        <end position="1027"/>
    </location>
</feature>
<feature type="compositionally biased region" description="Basic and acidic residues" evidence="10">
    <location>
        <begin position="73"/>
        <end position="85"/>
    </location>
</feature>
<dbReference type="FunFam" id="3.40.1170.10:FF:000004">
    <property type="entry name" value="DNA mismatch repair protein"/>
    <property type="match status" value="1"/>
</dbReference>
<dbReference type="InterPro" id="IPR027417">
    <property type="entry name" value="P-loop_NTPase"/>
</dbReference>
<feature type="region of interest" description="Disordered" evidence="10">
    <location>
        <begin position="159"/>
        <end position="184"/>
    </location>
</feature>
<comment type="function">
    <text evidence="9">Component of the post-replicative DNA mismatch repair system (MMR).</text>
</comment>
<evidence type="ECO:0000256" key="8">
    <source>
        <dbReference type="ARBA" id="ARBA00023242"/>
    </source>
</evidence>
<feature type="compositionally biased region" description="Acidic residues" evidence="10">
    <location>
        <begin position="161"/>
        <end position="180"/>
    </location>
</feature>
<accession>A0A2R5H019</accession>
<evidence type="ECO:0000256" key="3">
    <source>
        <dbReference type="ARBA" id="ARBA00022741"/>
    </source>
</evidence>
<keyword evidence="6 9" id="KW-0238">DNA-binding</keyword>
<dbReference type="Pfam" id="PF05192">
    <property type="entry name" value="MutS_III"/>
    <property type="match status" value="1"/>
</dbReference>
<proteinExistence type="inferred from homology"/>
<dbReference type="OrthoDB" id="121051at2759"/>
<evidence type="ECO:0000256" key="6">
    <source>
        <dbReference type="ARBA" id="ARBA00023125"/>
    </source>
</evidence>
<evidence type="ECO:0000259" key="11">
    <source>
        <dbReference type="PROSITE" id="PS00486"/>
    </source>
</evidence>
<dbReference type="SMART" id="SM00533">
    <property type="entry name" value="MUTSd"/>
    <property type="match status" value="1"/>
</dbReference>
<dbReference type="SUPFAM" id="SSF48334">
    <property type="entry name" value="DNA repair protein MutS, domain III"/>
    <property type="match status" value="1"/>
</dbReference>
<dbReference type="InterPro" id="IPR045076">
    <property type="entry name" value="MutS"/>
</dbReference>
<dbReference type="Gene3D" id="1.10.1420.10">
    <property type="match status" value="2"/>
</dbReference>
<organism evidence="12 13">
    <name type="scientific">Hondaea fermentalgiana</name>
    <dbReference type="NCBI Taxonomy" id="2315210"/>
    <lineage>
        <taxon>Eukaryota</taxon>
        <taxon>Sar</taxon>
        <taxon>Stramenopiles</taxon>
        <taxon>Bigyra</taxon>
        <taxon>Labyrinthulomycetes</taxon>
        <taxon>Thraustochytrida</taxon>
        <taxon>Thraustochytriidae</taxon>
        <taxon>Hondaea</taxon>
    </lineage>
</organism>
<dbReference type="InterPro" id="IPR016151">
    <property type="entry name" value="DNA_mismatch_repair_MutS_N"/>
</dbReference>
<evidence type="ECO:0000313" key="13">
    <source>
        <dbReference type="Proteomes" id="UP000241890"/>
    </source>
</evidence>
<dbReference type="Proteomes" id="UP000241890">
    <property type="component" value="Unassembled WGS sequence"/>
</dbReference>
<comment type="subcellular location">
    <subcellularLocation>
        <location evidence="1">Nucleus</location>
    </subcellularLocation>
</comment>
<dbReference type="AlphaFoldDB" id="A0A2R5H019"/>
<keyword evidence="5 9" id="KW-0067">ATP-binding</keyword>
<evidence type="ECO:0000256" key="4">
    <source>
        <dbReference type="ARBA" id="ARBA00022763"/>
    </source>
</evidence>
<evidence type="ECO:0000256" key="10">
    <source>
        <dbReference type="SAM" id="MobiDB-lite"/>
    </source>
</evidence>
<keyword evidence="8" id="KW-0539">Nucleus</keyword>
<dbReference type="InParanoid" id="A0A2R5H019"/>
<dbReference type="GO" id="GO:0006298">
    <property type="term" value="P:mismatch repair"/>
    <property type="evidence" value="ECO:0007669"/>
    <property type="project" value="InterPro"/>
</dbReference>
<evidence type="ECO:0000313" key="12">
    <source>
        <dbReference type="EMBL" id="GBG34081.1"/>
    </source>
</evidence>
<dbReference type="InterPro" id="IPR036678">
    <property type="entry name" value="MutS_con_dom_sf"/>
</dbReference>
<dbReference type="GO" id="GO:0006312">
    <property type="term" value="P:mitotic recombination"/>
    <property type="evidence" value="ECO:0007669"/>
    <property type="project" value="TreeGrafter"/>
</dbReference>
<evidence type="ECO:0000256" key="1">
    <source>
        <dbReference type="ARBA" id="ARBA00004123"/>
    </source>
</evidence>
<dbReference type="Pfam" id="PF05190">
    <property type="entry name" value="MutS_IV"/>
    <property type="match status" value="1"/>
</dbReference>
<dbReference type="GO" id="GO:0140664">
    <property type="term" value="F:ATP-dependent DNA damage sensor activity"/>
    <property type="evidence" value="ECO:0007669"/>
    <property type="project" value="InterPro"/>
</dbReference>
<keyword evidence="4 9" id="KW-0227">DNA damage</keyword>
<dbReference type="InterPro" id="IPR007696">
    <property type="entry name" value="DNA_mismatch_repair_MutS_core"/>
</dbReference>
<feature type="region of interest" description="Disordered" evidence="10">
    <location>
        <begin position="337"/>
        <end position="373"/>
    </location>
</feature>
<dbReference type="PROSITE" id="PS00486">
    <property type="entry name" value="DNA_MISMATCH_REPAIR_2"/>
    <property type="match status" value="1"/>
</dbReference>
<feature type="compositionally biased region" description="Polar residues" evidence="10">
    <location>
        <begin position="340"/>
        <end position="349"/>
    </location>
</feature>
<evidence type="ECO:0000256" key="7">
    <source>
        <dbReference type="ARBA" id="ARBA00023204"/>
    </source>
</evidence>
<dbReference type="EMBL" id="BEYU01000179">
    <property type="protein sequence ID" value="GBG34081.1"/>
    <property type="molecule type" value="Genomic_DNA"/>
</dbReference>
<dbReference type="Gene3D" id="3.30.420.110">
    <property type="entry name" value="MutS, connector domain"/>
    <property type="match status" value="1"/>
</dbReference>
<comment type="similarity">
    <text evidence="2">Belongs to the DNA mismatch repair MutS family. MSH3 subfamily.</text>
</comment>
<keyword evidence="13" id="KW-1185">Reference proteome</keyword>
<sequence>MSSDNDDETGTEKRTGKKRALSSNAQTPNSKKRPAPKVGRGHQVLSKYFGGPKEPSKTAIVPNKSASTKLPNLKKDQDTNLKKDQGTNLKQEPGTVKPRENDKQVLSLVSDSESEPDTVEAKGGSSRTPTRQLADRPPQIRKADADQATTLAERLAAIDALEGDSGDDVDDDEDNDDDTNADPKTVKLTPLEKQWKDLKDEYPDVLLCVECGYKYRLFDNDAKIAAQVLSIAVFPKRAFLTASFPVHRLHVHVRRLVEAGHLVGIVTQTETAALKKQSATKSKIFTRELTALYSRATLLPDAMLDVDPQPAAAAAASAKSDAGAARTSLFRGGWIRKRASSSAQKSEPPTENEDEDQDVLGNEDTQTSVDTTSQLTVDDFAEDEAEERFIIAVWELDADAKAPVLDLEQGWALGEPLPEAAKVTLGVFAVDVQSGTLVCDSFLDDSARTRLCELLERFDAYEYVLAGPAMSRATEEAILRKAQPALRRRRIDRVGFANLDVDAELNKLYGSNEVMLAKAKALDPVAQSALASLSRYLEPFKLQRVLQDIAPSLAGPAREQARMQLDPSALHDLEIVPGKAGPKYSLTYFVTRHALTPMGSRLLKQWVMQPLANVQEIRARQSAVATLSHSSNKFNSLMLALRQLKRFDLERGLEQVVHARCNPSTFLRLVDHARELAKTVAALDCDVENPLLMQILRDAEAGRLRDALSTLLRGLNRKSCESNTIGEMFEDRAAYPRIFEIKAEIDSLDQGFRQELVRAREVLKRPALQYRTLRTGISACLEYLIELPKAEAVPRDWNEVSSTQRVSRYTTPRVEDLLDQLARRREELAAAAKATWRQLLEDFADQHRARLRGLARAIAHIDAFHGLSKVAQLPGFVCPVVEEAGPNGGAFIHALRARHPLLDSAAAASDSCVPNDISLGDAPDGTIDMARVILVTGPNMGGKSSFTRTAAVCVVLAQIGAHVPAETCRIGVFDAIRVRMGVREDPMQGMSTFMVEMRQAASIFNHATPRTLCILDELGRGTSTFDGAAIAVASLRYVCQTMHSPCLFITHYTQLGALLEEFPRSVLAAMHMAYHETDDHKLVFLYQATAGLASNSYGLHVAQLAGLPDCVLDAARRVKLEKARKSNER</sequence>
<feature type="compositionally biased region" description="Polar residues" evidence="10">
    <location>
        <begin position="363"/>
        <end position="373"/>
    </location>
</feature>
<dbReference type="InterPro" id="IPR007695">
    <property type="entry name" value="DNA_mismatch_repair_MutS-lik_N"/>
</dbReference>
<dbReference type="InterPro" id="IPR000432">
    <property type="entry name" value="DNA_mismatch_repair_MutS_C"/>
</dbReference>
<evidence type="ECO:0000256" key="5">
    <source>
        <dbReference type="ARBA" id="ARBA00022840"/>
    </source>
</evidence>